<sequence>MSKITSLETSNSISDYEDEEQDTISVATSECSRNDQVILAEDGQQDQPNFGNIAVTNSTDIHFGNKTYYQGPVTIKQVLYANSKNSDSDGETAVNSNFASDNPGFVPDQFAAKVKVDGSDKVNVTETRQPKGTRWLQRFSRQHVLLITSLAVVLLMSLITLMVVLMNRHQSANNGLPPQYPKDSDEQDSGIPPDYPVDSVENSTLASEFRIISRKEWLADPPKPGVEVLKIPVPYVIIMHTASEPCSSEEVCKKMVKDVQEFHAEGRGWSDIGYSFLVGGDGNAYEGRGWYNVGAQVYGYNSACIGIAFIGIFGQVLPPLRQLNAARELIRIGLDLKVISPNYKLLTARQLQTTQSPGEALYKLLIRILLLFLDPSVNVTLPPKLKVIPRSEWLAQPPIEQLSNLVQPIPYVVISHTATDNCSEQAICKIRIRDLQSFQIEGKGLWDISYNFLVGGDGYAYEGRGWNYEGAHTFGYNSKSIGIAFVGTFHRMRPPPYQLLAAKQLIEKGIESGVLAKNYRLFGEKQLQDTLSPGATLYEEIKTWPKWTNGTLFPHLED</sequence>
<keyword evidence="6" id="KW-1133">Transmembrane helix</keyword>
<dbReference type="Pfam" id="PF01510">
    <property type="entry name" value="Amidase_2"/>
    <property type="match status" value="2"/>
</dbReference>
<evidence type="ECO:0000256" key="4">
    <source>
        <dbReference type="ARBA" id="ARBA00057187"/>
    </source>
</evidence>
<name>A0A5N3ZYP2_PHOPY</name>
<dbReference type="GO" id="GO:0008270">
    <property type="term" value="F:zinc ion binding"/>
    <property type="evidence" value="ECO:0007669"/>
    <property type="project" value="InterPro"/>
</dbReference>
<evidence type="ECO:0000256" key="3">
    <source>
        <dbReference type="ARBA" id="ARBA00022859"/>
    </source>
</evidence>
<feature type="domain" description="Peptidoglycan recognition protein family" evidence="8">
    <location>
        <begin position="385"/>
        <end position="528"/>
    </location>
</feature>
<dbReference type="FunCoup" id="A0A5N3ZYP2">
    <property type="interactions" value="56"/>
</dbReference>
<evidence type="ECO:0000256" key="2">
    <source>
        <dbReference type="ARBA" id="ARBA00022588"/>
    </source>
</evidence>
<dbReference type="SMART" id="SM00644">
    <property type="entry name" value="Ami_2"/>
    <property type="match status" value="2"/>
</dbReference>
<dbReference type="FunFam" id="3.40.80.10:FF:000001">
    <property type="entry name" value="Peptidoglycan recognition protein 1"/>
    <property type="match status" value="2"/>
</dbReference>
<evidence type="ECO:0000313" key="9">
    <source>
        <dbReference type="EMBL" id="KAB0790180.1"/>
    </source>
</evidence>
<dbReference type="AlphaFoldDB" id="A0A5N3ZYP2"/>
<evidence type="ECO:0000259" key="7">
    <source>
        <dbReference type="SMART" id="SM00644"/>
    </source>
</evidence>
<dbReference type="PANTHER" id="PTHR11022">
    <property type="entry name" value="PEPTIDOGLYCAN RECOGNITION PROTEIN"/>
    <property type="match status" value="1"/>
</dbReference>
<feature type="domain" description="Peptidoglycan recognition protein family" evidence="8">
    <location>
        <begin position="209"/>
        <end position="352"/>
    </location>
</feature>
<dbReference type="Proteomes" id="UP000327044">
    <property type="component" value="Unassembled WGS sequence"/>
</dbReference>
<dbReference type="SUPFAM" id="SSF55846">
    <property type="entry name" value="N-acetylmuramoyl-L-alanine amidase-like"/>
    <property type="match status" value="2"/>
</dbReference>
<dbReference type="InterPro" id="IPR002502">
    <property type="entry name" value="Amidase_domain"/>
</dbReference>
<dbReference type="InterPro" id="IPR006619">
    <property type="entry name" value="PGRP_domain_met/bac"/>
</dbReference>
<comment type="function">
    <text evidence="4">Peptidoglycan-recognition protein probably involved in innate immunity by binding to peptidoglycans (PGN) of bacteria and activating the prophenoloxidase (proPO) cascade immune response. Binds to 1,3-beta-D-glucan and PGN.</text>
</comment>
<proteinExistence type="inferred from homology"/>
<evidence type="ECO:0000313" key="10">
    <source>
        <dbReference type="Proteomes" id="UP000327044"/>
    </source>
</evidence>
<protein>
    <recommendedName>
        <fullName evidence="11">Peptidoglycan recognition protein family domain-containing protein</fullName>
    </recommendedName>
</protein>
<evidence type="ECO:0000259" key="8">
    <source>
        <dbReference type="SMART" id="SM00701"/>
    </source>
</evidence>
<evidence type="ECO:0000256" key="1">
    <source>
        <dbReference type="ARBA" id="ARBA00007553"/>
    </source>
</evidence>
<comment type="similarity">
    <text evidence="1">Belongs to the N-acetylmuramoyl-L-alanine amidase 2 family.</text>
</comment>
<keyword evidence="6" id="KW-0472">Membrane</keyword>
<keyword evidence="3" id="KW-0391">Immunity</keyword>
<dbReference type="InterPro" id="IPR036505">
    <property type="entry name" value="Amidase/PGRP_sf"/>
</dbReference>
<evidence type="ECO:0008006" key="11">
    <source>
        <dbReference type="Google" id="ProtNLM"/>
    </source>
</evidence>
<dbReference type="Gene3D" id="3.40.80.10">
    <property type="entry name" value="Peptidoglycan recognition protein-like"/>
    <property type="match status" value="2"/>
</dbReference>
<evidence type="ECO:0000256" key="5">
    <source>
        <dbReference type="SAM" id="MobiDB-lite"/>
    </source>
</evidence>
<dbReference type="GO" id="GO:0045087">
    <property type="term" value="P:innate immune response"/>
    <property type="evidence" value="ECO:0007669"/>
    <property type="project" value="UniProtKB-KW"/>
</dbReference>
<organism evidence="9 10">
    <name type="scientific">Photinus pyralis</name>
    <name type="common">Common eastern firefly</name>
    <name type="synonym">Lampyris pyralis</name>
    <dbReference type="NCBI Taxonomy" id="7054"/>
    <lineage>
        <taxon>Eukaryota</taxon>
        <taxon>Metazoa</taxon>
        <taxon>Ecdysozoa</taxon>
        <taxon>Arthropoda</taxon>
        <taxon>Hexapoda</taxon>
        <taxon>Insecta</taxon>
        <taxon>Pterygota</taxon>
        <taxon>Neoptera</taxon>
        <taxon>Endopterygota</taxon>
        <taxon>Coleoptera</taxon>
        <taxon>Polyphaga</taxon>
        <taxon>Elateriformia</taxon>
        <taxon>Elateroidea</taxon>
        <taxon>Lampyridae</taxon>
        <taxon>Lampyrinae</taxon>
        <taxon>Photinus</taxon>
    </lineage>
</organism>
<feature type="transmembrane region" description="Helical" evidence="6">
    <location>
        <begin position="144"/>
        <end position="166"/>
    </location>
</feature>
<dbReference type="PANTHER" id="PTHR11022:SF41">
    <property type="entry name" value="PEPTIDOGLYCAN-RECOGNITION PROTEIN LC-RELATED"/>
    <property type="match status" value="1"/>
</dbReference>
<dbReference type="CDD" id="cd06583">
    <property type="entry name" value="PGRP"/>
    <property type="match status" value="2"/>
</dbReference>
<dbReference type="SMART" id="SM00701">
    <property type="entry name" value="PGRP"/>
    <property type="match status" value="2"/>
</dbReference>
<dbReference type="GO" id="GO:0009253">
    <property type="term" value="P:peptidoglycan catabolic process"/>
    <property type="evidence" value="ECO:0007669"/>
    <property type="project" value="InterPro"/>
</dbReference>
<dbReference type="EMBL" id="VVIM01001726">
    <property type="protein sequence ID" value="KAB0790180.1"/>
    <property type="molecule type" value="Genomic_DNA"/>
</dbReference>
<accession>A0A5N3ZYP2</accession>
<gene>
    <name evidence="9" type="ORF">PPYR_15490</name>
</gene>
<comment type="caution">
    <text evidence="9">The sequence shown here is derived from an EMBL/GenBank/DDBJ whole genome shotgun (WGS) entry which is preliminary data.</text>
</comment>
<feature type="domain" description="N-acetylmuramoyl-L-alanine amidase" evidence="7">
    <location>
        <begin position="397"/>
        <end position="534"/>
    </location>
</feature>
<feature type="domain" description="N-acetylmuramoyl-L-alanine amidase" evidence="7">
    <location>
        <begin position="221"/>
        <end position="358"/>
    </location>
</feature>
<evidence type="ECO:0000256" key="6">
    <source>
        <dbReference type="SAM" id="Phobius"/>
    </source>
</evidence>
<feature type="region of interest" description="Disordered" evidence="5">
    <location>
        <begin position="1"/>
        <end position="24"/>
    </location>
</feature>
<dbReference type="InParanoid" id="A0A5N3ZYP2"/>
<feature type="compositionally biased region" description="Polar residues" evidence="5">
    <location>
        <begin position="1"/>
        <end position="14"/>
    </location>
</feature>
<keyword evidence="6" id="KW-0812">Transmembrane</keyword>
<dbReference type="GO" id="GO:0008745">
    <property type="term" value="F:N-acetylmuramoyl-L-alanine amidase activity"/>
    <property type="evidence" value="ECO:0007669"/>
    <property type="project" value="InterPro"/>
</dbReference>
<dbReference type="InterPro" id="IPR015510">
    <property type="entry name" value="PGRP"/>
</dbReference>
<reference evidence="9 10" key="1">
    <citation type="journal article" date="2018" name="Elife">
        <title>Firefly genomes illuminate parallel origins of bioluminescence in beetles.</title>
        <authorList>
            <person name="Fallon T.R."/>
            <person name="Lower S.E."/>
            <person name="Chang C.H."/>
            <person name="Bessho-Uehara M."/>
            <person name="Martin G.J."/>
            <person name="Bewick A.J."/>
            <person name="Behringer M."/>
            <person name="Debat H.J."/>
            <person name="Wong I."/>
            <person name="Day J.C."/>
            <person name="Suvorov A."/>
            <person name="Silva C.J."/>
            <person name="Stanger-Hall K.F."/>
            <person name="Hall D.W."/>
            <person name="Schmitz R.J."/>
            <person name="Nelson D.R."/>
            <person name="Lewis S.M."/>
            <person name="Shigenobu S."/>
            <person name="Bybee S.M."/>
            <person name="Larracuente A.M."/>
            <person name="Oba Y."/>
            <person name="Weng J.K."/>
        </authorList>
    </citation>
    <scope>NUCLEOTIDE SEQUENCE [LARGE SCALE GENOMIC DNA]</scope>
    <source>
        <strain evidence="9">1611_PpyrPB1</strain>
        <tissue evidence="9">Whole body</tissue>
    </source>
</reference>
<keyword evidence="10" id="KW-1185">Reference proteome</keyword>
<feature type="region of interest" description="Disordered" evidence="5">
    <location>
        <begin position="174"/>
        <end position="197"/>
    </location>
</feature>
<keyword evidence="2" id="KW-0399">Innate immunity</keyword>